<evidence type="ECO:0000313" key="2">
    <source>
        <dbReference type="Proteomes" id="UP001281147"/>
    </source>
</evidence>
<reference evidence="1" key="1">
    <citation type="submission" date="2023-07" db="EMBL/GenBank/DDBJ databases">
        <title>Black Yeasts Isolated from many extreme environments.</title>
        <authorList>
            <person name="Coleine C."/>
            <person name="Stajich J.E."/>
            <person name="Selbmann L."/>
        </authorList>
    </citation>
    <scope>NUCLEOTIDE SEQUENCE</scope>
    <source>
        <strain evidence="1">CCFEE 5714</strain>
    </source>
</reference>
<accession>A0ACC3NES8</accession>
<protein>
    <submittedName>
        <fullName evidence="1">Uncharacterized protein</fullName>
    </submittedName>
</protein>
<keyword evidence="2" id="KW-1185">Reference proteome</keyword>
<comment type="caution">
    <text evidence="1">The sequence shown here is derived from an EMBL/GenBank/DDBJ whole genome shotgun (WGS) entry which is preliminary data.</text>
</comment>
<dbReference type="Proteomes" id="UP001281147">
    <property type="component" value="Unassembled WGS sequence"/>
</dbReference>
<proteinExistence type="predicted"/>
<name>A0ACC3NES8_9PEZI</name>
<sequence length="138" mass="14742">MPALPPPAYTHPADDAGESNGSIAPVNFGRPLFQNYRGDNKAPEPAVIEAGRRTAPAPAPALAAAPAQEQARQQELNSIGPNPAETASQKELRRNLIMALVLLLVFLATLLIWLWVEDFGNTIDCSVRAEDPACSSDN</sequence>
<evidence type="ECO:0000313" key="1">
    <source>
        <dbReference type="EMBL" id="KAK3715383.1"/>
    </source>
</evidence>
<dbReference type="EMBL" id="JAUTXU010000049">
    <property type="protein sequence ID" value="KAK3715383.1"/>
    <property type="molecule type" value="Genomic_DNA"/>
</dbReference>
<gene>
    <name evidence="1" type="ORF">LTR37_007111</name>
</gene>
<organism evidence="1 2">
    <name type="scientific">Vermiconidia calcicola</name>
    <dbReference type="NCBI Taxonomy" id="1690605"/>
    <lineage>
        <taxon>Eukaryota</taxon>
        <taxon>Fungi</taxon>
        <taxon>Dikarya</taxon>
        <taxon>Ascomycota</taxon>
        <taxon>Pezizomycotina</taxon>
        <taxon>Dothideomycetes</taxon>
        <taxon>Dothideomycetidae</taxon>
        <taxon>Mycosphaerellales</taxon>
        <taxon>Extremaceae</taxon>
        <taxon>Vermiconidia</taxon>
    </lineage>
</organism>